<dbReference type="InterPro" id="IPR001995">
    <property type="entry name" value="Peptidase_A2_cat"/>
</dbReference>
<dbReference type="Gene3D" id="3.30.70.270">
    <property type="match status" value="2"/>
</dbReference>
<evidence type="ECO:0000256" key="5">
    <source>
        <dbReference type="ARBA" id="ARBA00023172"/>
    </source>
</evidence>
<dbReference type="InterPro" id="IPR002156">
    <property type="entry name" value="RNaseH_domain"/>
</dbReference>
<evidence type="ECO:0000259" key="8">
    <source>
        <dbReference type="PROSITE" id="PS50879"/>
    </source>
</evidence>
<keyword evidence="3" id="KW-0378">Hydrolase</keyword>
<evidence type="ECO:0000259" key="6">
    <source>
        <dbReference type="PROSITE" id="PS50175"/>
    </source>
</evidence>
<dbReference type="Gene3D" id="3.10.10.10">
    <property type="entry name" value="HIV Type 1 Reverse Transcriptase, subunit A, domain 1"/>
    <property type="match status" value="1"/>
</dbReference>
<dbReference type="GO" id="GO:0015074">
    <property type="term" value="P:DNA integration"/>
    <property type="evidence" value="ECO:0007669"/>
    <property type="project" value="InterPro"/>
</dbReference>
<accession>A0A8C1ZNR0</accession>
<dbReference type="Gene3D" id="3.10.20.370">
    <property type="match status" value="1"/>
</dbReference>
<evidence type="ECO:0000256" key="3">
    <source>
        <dbReference type="ARBA" id="ARBA00022801"/>
    </source>
</evidence>
<dbReference type="Pfam" id="PF00665">
    <property type="entry name" value="rve"/>
    <property type="match status" value="1"/>
</dbReference>
<evidence type="ECO:0000259" key="7">
    <source>
        <dbReference type="PROSITE" id="PS50878"/>
    </source>
</evidence>
<dbReference type="Pfam" id="PF00075">
    <property type="entry name" value="RNase_H"/>
    <property type="match status" value="1"/>
</dbReference>
<sequence length="1176" mass="131947">MQIKIEGKTTPMLLDTGAVYTCLNLKYASHLPLSGKFAKTIGFSGKMQLIPITAPVCLQTKDQSITMPILVSNQTPINLLGRDALCKLGLQIWCSPEGIYIDAIGTETQMVVAEPKANVYWIGQIEQDVRQTVNKWGKFIEAQIPEAQLSKSEFHCTMIYDQDRDEKLEQKWQKETKGQQIEIVSQYIVIGKQGAALNIPDDEFVKKWFNVNNSVPHIAVYVGKNWEAKDLGPMMKKAEQSKWEPTEHPLIFHSADKNYIKILCATSLLGIPQEVVIGQKKVTQMTTTSEVINTTETKIYKELESQVPTELWSPHDTDIGFIKSANPVRVQLKPDARLPRKAQYPLRSDAEAGIKNTIEGLVKAGVLIETTSYCNTPIMPVLKSDKNRWRLVHDLRAINEITEDMPAEVPNPHTLLTNVPPDAKYFTVIDLCSAYFSVPLAEESRYLFAFTYAGKQYTYTRIPQGYKHSPHLFNKILKADLEDLIIDGTLLQYMDDLIICSTSLEQCHKDSIKVLTKLAQGGHKVSKNKLQYCQPQVEYLGRLIAFGTRAIAPAQLEGISKTPLPQTVGQMMTFLGMTGFSADWIEDYAIKTGPLREIMKQAGLQHLSNPLKWNTDALLAFETIKKELQQAPALGTAEYDKMFHLYVANRADGYASAVLMQETCSGRKKQPIAYYSTKLDNVAQGYPPCYQQGLAAVYYAYEKASTITMGYPVTIYTHHKIVELIEQGKFVMTQARILAYSSLLTYPDVTIKRCHTVNPAELIPLAFEGKPHDCVNESLAFTRLRPDLESTPIPEAEVTYFVDGSSFRDHEGNHTGYSVVKKNKKEFESVISQHCVQPCSAQLAELKALTTACQLAKGQTANIFTDSAYAHGVCHLFGAVWKQRGFKKSDGTPIQHSEQIGQLISAMMLPKRLAIIKCQAHKKGNDYVIQGNNAADLEAKKASGCQVAVLAPVVLIEPQPQLDDIIRIQQQAGPYEQSMWLQRGAKKDTQEIWRTHEGHIVAPTSLLNILITDAHGFDHCARGEVVRKIKQQGYWSPYLYAMVDEFLSTCEVCAKYNVRKGIATPIGHIPIPEGPFKHLQLDYVDMIKRVQGKRYMLVIIDRFSRWVEAVPSADLGAGTVIKFLTREVIPRFGIPSEISSDNGSAFIQKTVKQVLQQLRIKQRTRLHLQTSITRVC</sequence>
<dbReference type="InterPro" id="IPR043502">
    <property type="entry name" value="DNA/RNA_pol_sf"/>
</dbReference>
<dbReference type="GO" id="GO:0003964">
    <property type="term" value="F:RNA-directed DNA polymerase activity"/>
    <property type="evidence" value="ECO:0007669"/>
    <property type="project" value="UniProtKB-KW"/>
</dbReference>
<dbReference type="Proteomes" id="UP000694700">
    <property type="component" value="Unplaced"/>
</dbReference>
<dbReference type="GO" id="GO:0006508">
    <property type="term" value="P:proteolysis"/>
    <property type="evidence" value="ECO:0007669"/>
    <property type="project" value="InterPro"/>
</dbReference>
<dbReference type="InterPro" id="IPR012337">
    <property type="entry name" value="RNaseH-like_sf"/>
</dbReference>
<feature type="domain" description="Reverse transcriptase" evidence="7">
    <location>
        <begin position="362"/>
        <end position="544"/>
    </location>
</feature>
<organism evidence="10 11">
    <name type="scientific">Cyprinus carpio</name>
    <name type="common">Common carp</name>
    <dbReference type="NCBI Taxonomy" id="7962"/>
    <lineage>
        <taxon>Eukaryota</taxon>
        <taxon>Metazoa</taxon>
        <taxon>Chordata</taxon>
        <taxon>Craniata</taxon>
        <taxon>Vertebrata</taxon>
        <taxon>Euteleostomi</taxon>
        <taxon>Actinopterygii</taxon>
        <taxon>Neopterygii</taxon>
        <taxon>Teleostei</taxon>
        <taxon>Ostariophysi</taxon>
        <taxon>Cypriniformes</taxon>
        <taxon>Cyprinidae</taxon>
        <taxon>Cyprininae</taxon>
        <taxon>Cyprinus</taxon>
    </lineage>
</organism>
<feature type="domain" description="RNase H type-1" evidence="8">
    <location>
        <begin position="794"/>
        <end position="944"/>
    </location>
</feature>
<dbReference type="Pfam" id="PF00078">
    <property type="entry name" value="RVT_1"/>
    <property type="match status" value="1"/>
</dbReference>
<dbReference type="InterPro" id="IPR018061">
    <property type="entry name" value="Retropepsins"/>
</dbReference>
<dbReference type="Gene3D" id="1.10.340.70">
    <property type="match status" value="1"/>
</dbReference>
<evidence type="ECO:0000256" key="1">
    <source>
        <dbReference type="ARBA" id="ARBA00010879"/>
    </source>
</evidence>
<dbReference type="Pfam" id="PF00077">
    <property type="entry name" value="RVP"/>
    <property type="match status" value="1"/>
</dbReference>
<dbReference type="Gene3D" id="2.40.70.10">
    <property type="entry name" value="Acid Proteases"/>
    <property type="match status" value="1"/>
</dbReference>
<dbReference type="GO" id="GO:0004190">
    <property type="term" value="F:aspartic-type endopeptidase activity"/>
    <property type="evidence" value="ECO:0007669"/>
    <property type="project" value="InterPro"/>
</dbReference>
<dbReference type="PROSITE" id="PS50878">
    <property type="entry name" value="RT_POL"/>
    <property type="match status" value="1"/>
</dbReference>
<dbReference type="SUPFAM" id="SSF50630">
    <property type="entry name" value="Acid proteases"/>
    <property type="match status" value="1"/>
</dbReference>
<dbReference type="PROSITE" id="PS50879">
    <property type="entry name" value="RNASE_H_1"/>
    <property type="match status" value="1"/>
</dbReference>
<dbReference type="PROSITE" id="PS50175">
    <property type="entry name" value="ASP_PROT_RETROV"/>
    <property type="match status" value="1"/>
</dbReference>
<evidence type="ECO:0000313" key="11">
    <source>
        <dbReference type="Proteomes" id="UP000694700"/>
    </source>
</evidence>
<evidence type="ECO:0000259" key="9">
    <source>
        <dbReference type="PROSITE" id="PS50994"/>
    </source>
</evidence>
<dbReference type="GO" id="GO:0003676">
    <property type="term" value="F:nucleic acid binding"/>
    <property type="evidence" value="ECO:0007669"/>
    <property type="project" value="InterPro"/>
</dbReference>
<name>A0A8C1ZNR0_CYPCA</name>
<dbReference type="PANTHER" id="PTHR33064:SF37">
    <property type="entry name" value="RIBONUCLEASE H"/>
    <property type="match status" value="1"/>
</dbReference>
<proteinExistence type="inferred from homology"/>
<dbReference type="InterPro" id="IPR000477">
    <property type="entry name" value="RT_dom"/>
</dbReference>
<evidence type="ECO:0000313" key="10">
    <source>
        <dbReference type="Ensembl" id="ENSCCRP00015092405.1"/>
    </source>
</evidence>
<evidence type="ECO:0000256" key="2">
    <source>
        <dbReference type="ARBA" id="ARBA00012180"/>
    </source>
</evidence>
<dbReference type="InterPro" id="IPR001584">
    <property type="entry name" value="Integrase_cat-core"/>
</dbReference>
<reference evidence="10" key="1">
    <citation type="submission" date="2025-08" db="UniProtKB">
        <authorList>
            <consortium name="Ensembl"/>
        </authorList>
    </citation>
    <scope>IDENTIFICATION</scope>
</reference>
<dbReference type="InterPro" id="IPR021109">
    <property type="entry name" value="Peptidase_aspartic_dom_sf"/>
</dbReference>
<comment type="similarity">
    <text evidence="1">Belongs to the beta type-B retroviral polymerase family. HERV class-II K(HML-2) pol subfamily.</text>
</comment>
<dbReference type="GO" id="GO:0006310">
    <property type="term" value="P:DNA recombination"/>
    <property type="evidence" value="ECO:0007669"/>
    <property type="project" value="UniProtKB-KW"/>
</dbReference>
<dbReference type="Gene3D" id="3.30.420.10">
    <property type="entry name" value="Ribonuclease H-like superfamily/Ribonuclease H"/>
    <property type="match status" value="2"/>
</dbReference>
<dbReference type="InterPro" id="IPR041577">
    <property type="entry name" value="RT_RNaseH_2"/>
</dbReference>
<dbReference type="PANTHER" id="PTHR33064">
    <property type="entry name" value="POL PROTEIN"/>
    <property type="match status" value="1"/>
</dbReference>
<dbReference type="InterPro" id="IPR036397">
    <property type="entry name" value="RNaseH_sf"/>
</dbReference>
<dbReference type="AlphaFoldDB" id="A0A8C1ZNR0"/>
<protein>
    <recommendedName>
        <fullName evidence="2">ribonuclease H</fullName>
        <ecNumber evidence="2">3.1.26.4</ecNumber>
    </recommendedName>
</protein>
<keyword evidence="4" id="KW-0808">Transferase</keyword>
<dbReference type="GO" id="GO:0004523">
    <property type="term" value="F:RNA-DNA hybrid ribonuclease activity"/>
    <property type="evidence" value="ECO:0007669"/>
    <property type="project" value="UniProtKB-EC"/>
</dbReference>
<dbReference type="EC" id="3.1.26.4" evidence="2"/>
<keyword evidence="5" id="KW-0233">DNA recombination</keyword>
<feature type="domain" description="Integrase catalytic" evidence="9">
    <location>
        <begin position="1071"/>
        <end position="1176"/>
    </location>
</feature>
<dbReference type="Pfam" id="PF17919">
    <property type="entry name" value="RT_RNaseH_2"/>
    <property type="match status" value="1"/>
</dbReference>
<keyword evidence="4" id="KW-0695">RNA-directed DNA polymerase</keyword>
<evidence type="ECO:0000256" key="4">
    <source>
        <dbReference type="ARBA" id="ARBA00022918"/>
    </source>
</evidence>
<dbReference type="Ensembl" id="ENSCCRT00015095373.1">
    <property type="protein sequence ID" value="ENSCCRP00015092405.1"/>
    <property type="gene ID" value="ENSCCRG00015037267.1"/>
</dbReference>
<dbReference type="InterPro" id="IPR043128">
    <property type="entry name" value="Rev_trsase/Diguanyl_cyclase"/>
</dbReference>
<dbReference type="SUPFAM" id="SSF53098">
    <property type="entry name" value="Ribonuclease H-like"/>
    <property type="match status" value="2"/>
</dbReference>
<dbReference type="SUPFAM" id="SSF56672">
    <property type="entry name" value="DNA/RNA polymerases"/>
    <property type="match status" value="1"/>
</dbReference>
<dbReference type="InterPro" id="IPR051320">
    <property type="entry name" value="Viral_Replic_Matur_Polypro"/>
</dbReference>
<dbReference type="PROSITE" id="PS50994">
    <property type="entry name" value="INTEGRASE"/>
    <property type="match status" value="1"/>
</dbReference>
<keyword evidence="4" id="KW-0548">Nucleotidyltransferase</keyword>
<feature type="domain" description="Peptidase A2" evidence="6">
    <location>
        <begin position="10"/>
        <end position="84"/>
    </location>
</feature>